<comment type="caution">
    <text evidence="7">The sequence shown here is derived from an EMBL/GenBank/DDBJ whole genome shotgun (WGS) entry which is preliminary data.</text>
</comment>
<evidence type="ECO:0000256" key="4">
    <source>
        <dbReference type="ARBA" id="ARBA00022989"/>
    </source>
</evidence>
<dbReference type="Proteomes" id="UP000009170">
    <property type="component" value="Unassembled WGS sequence"/>
</dbReference>
<evidence type="ECO:0000256" key="6">
    <source>
        <dbReference type="RuleBase" id="RU361206"/>
    </source>
</evidence>
<dbReference type="GO" id="GO:0009306">
    <property type="term" value="P:protein secretion"/>
    <property type="evidence" value="ECO:0007669"/>
    <property type="project" value="TreeGrafter"/>
</dbReference>
<keyword evidence="4 6" id="KW-1133">Transmembrane helix</keyword>
<dbReference type="PANTHER" id="PTHR13019:SF7">
    <property type="entry name" value="GOLGI APPARATUS MEMBRANE PROTEIN TVP23"/>
    <property type="match status" value="1"/>
</dbReference>
<reference evidence="7 8" key="2">
    <citation type="journal article" date="2014" name="BMC Genomics">
        <title>An improved genome of the model marine alga Ostreococcus tauri unfolds by assessing Illumina de novo assemblies.</title>
        <authorList>
            <person name="Blanc-Mathieu R."/>
            <person name="Verhelst B."/>
            <person name="Derelle E."/>
            <person name="Rombauts S."/>
            <person name="Bouget F.Y."/>
            <person name="Carre I."/>
            <person name="Chateau A."/>
            <person name="Eyre-Walker A."/>
            <person name="Grimsley N."/>
            <person name="Moreau H."/>
            <person name="Piegu B."/>
            <person name="Rivals E."/>
            <person name="Schackwitz W."/>
            <person name="Van de Peer Y."/>
            <person name="Piganeau G."/>
        </authorList>
    </citation>
    <scope>NUCLEOTIDE SEQUENCE [LARGE SCALE GENOMIC DNA]</scope>
    <source>
        <strain evidence="8">OTTH 0595 / CCAP 157/2 / RCC745</strain>
    </source>
</reference>
<organism evidence="7 8">
    <name type="scientific">Ostreococcus tauri</name>
    <name type="common">Marine green alga</name>
    <dbReference type="NCBI Taxonomy" id="70448"/>
    <lineage>
        <taxon>Eukaryota</taxon>
        <taxon>Viridiplantae</taxon>
        <taxon>Chlorophyta</taxon>
        <taxon>Mamiellophyceae</taxon>
        <taxon>Mamiellales</taxon>
        <taxon>Bathycoccaceae</taxon>
        <taxon>Ostreococcus</taxon>
    </lineage>
</organism>
<dbReference type="GO" id="GO:0016192">
    <property type="term" value="P:vesicle-mediated transport"/>
    <property type="evidence" value="ECO:0007669"/>
    <property type="project" value="TreeGrafter"/>
</dbReference>
<dbReference type="InParanoid" id="A0A090M6H8"/>
<dbReference type="FunCoup" id="A0A090M6H8">
    <property type="interactions" value="1419"/>
</dbReference>
<keyword evidence="6" id="KW-0333">Golgi apparatus</keyword>
<evidence type="ECO:0000313" key="7">
    <source>
        <dbReference type="EMBL" id="CEF97734.1"/>
    </source>
</evidence>
<dbReference type="KEGG" id="ota:OT_ostta04g04780"/>
<comment type="function">
    <text evidence="6">Golgi membrane protein involved in vesicular trafficking.</text>
</comment>
<evidence type="ECO:0000256" key="1">
    <source>
        <dbReference type="ARBA" id="ARBA00004141"/>
    </source>
</evidence>
<dbReference type="PANTHER" id="PTHR13019">
    <property type="entry name" value="GOLGI APPARATUS MEMBRANE PROTEIN TVP23"/>
    <property type="match status" value="1"/>
</dbReference>
<comment type="subcellular location">
    <subcellularLocation>
        <location evidence="6">Golgi apparatus membrane</location>
        <topology evidence="6">Multi-pass membrane protein</topology>
    </subcellularLocation>
    <subcellularLocation>
        <location evidence="1">Membrane</location>
        <topology evidence="1">Multi-pass membrane protein</topology>
    </subcellularLocation>
</comment>
<evidence type="ECO:0000313" key="8">
    <source>
        <dbReference type="Proteomes" id="UP000009170"/>
    </source>
</evidence>
<dbReference type="GeneID" id="9833223"/>
<keyword evidence="8" id="KW-1185">Reference proteome</keyword>
<reference evidence="8" key="1">
    <citation type="journal article" date="2006" name="Proc. Natl. Acad. Sci. U.S.A.">
        <title>Genome analysis of the smallest free-living eukaryote Ostreococcus tauri unveils many unique features.</title>
        <authorList>
            <person name="Derelle E."/>
            <person name="Ferraz C."/>
            <person name="Rombauts S."/>
            <person name="Rouze P."/>
            <person name="Worden A.Z."/>
            <person name="Robbens S."/>
            <person name="Partensky F."/>
            <person name="Degroeve S."/>
            <person name="Echeynie S."/>
            <person name="Cooke R."/>
            <person name="Saeys Y."/>
            <person name="Wuyts J."/>
            <person name="Jabbari K."/>
            <person name="Bowler C."/>
            <person name="Panaud O."/>
            <person name="Piegu B."/>
            <person name="Ball S.G."/>
            <person name="Ral J.-P."/>
            <person name="Bouget F.-Y."/>
            <person name="Piganeau G."/>
            <person name="De Baets B."/>
            <person name="Picard A."/>
            <person name="Delseny M."/>
            <person name="Demaille J."/>
            <person name="Van de Peer Y."/>
            <person name="Moreau H."/>
        </authorList>
    </citation>
    <scope>NUCLEOTIDE SEQUENCE [LARGE SCALE GENOMIC DNA]</scope>
    <source>
        <strain evidence="8">OTTH 0595 / CCAP 157/2 / RCC745</strain>
    </source>
</reference>
<sequence length="179" mass="19501">MATIEIAPETTGHPVTLLAFVCLKAAPVVMYVTCELVSGDFTRNFIACAVALAIDFWTTKNVAGRKLVGLRYWNEIDEHTGESKWRFESRDERGMATVSARERGAFWAALYGATAGWTVLLIGALAAFEFNYALVPALAVTLAVTNLVGYVKCSKDQKEQISQLATSAVSRAMWASVGR</sequence>
<evidence type="ECO:0000256" key="5">
    <source>
        <dbReference type="ARBA" id="ARBA00023136"/>
    </source>
</evidence>
<name>A0A090M6H8_OSTTA</name>
<gene>
    <name evidence="7" type="ORF">OT_ostta04g04780</name>
</gene>
<dbReference type="STRING" id="70448.A0A090M6H8"/>
<keyword evidence="5 6" id="KW-0472">Membrane</keyword>
<evidence type="ECO:0000256" key="2">
    <source>
        <dbReference type="ARBA" id="ARBA00005467"/>
    </source>
</evidence>
<dbReference type="Pfam" id="PF05832">
    <property type="entry name" value="DUF846"/>
    <property type="match status" value="1"/>
</dbReference>
<protein>
    <recommendedName>
        <fullName evidence="6">Golgi apparatus membrane protein TVP23</fullName>
    </recommendedName>
</protein>
<dbReference type="EMBL" id="CAID01000004">
    <property type="protein sequence ID" value="CEF97734.1"/>
    <property type="molecule type" value="Genomic_DNA"/>
</dbReference>
<evidence type="ECO:0000256" key="3">
    <source>
        <dbReference type="ARBA" id="ARBA00022692"/>
    </source>
</evidence>
<dbReference type="AlphaFoldDB" id="A0A090M6H8"/>
<keyword evidence="3 6" id="KW-0812">Transmembrane</keyword>
<accession>A0A090M6H8</accession>
<dbReference type="RefSeq" id="XP_022838855.1">
    <property type="nucleotide sequence ID" value="XM_022984604.1"/>
</dbReference>
<dbReference type="InterPro" id="IPR008564">
    <property type="entry name" value="TVP23-like"/>
</dbReference>
<comment type="similarity">
    <text evidence="2 6">Belongs to the TVP23 family.</text>
</comment>
<proteinExistence type="inferred from homology"/>
<feature type="transmembrane region" description="Helical" evidence="6">
    <location>
        <begin position="105"/>
        <end position="126"/>
    </location>
</feature>
<dbReference type="OrthoDB" id="2151161at2759"/>
<feature type="transmembrane region" description="Helical" evidence="6">
    <location>
        <begin position="132"/>
        <end position="151"/>
    </location>
</feature>
<dbReference type="GO" id="GO:0000139">
    <property type="term" value="C:Golgi membrane"/>
    <property type="evidence" value="ECO:0007669"/>
    <property type="project" value="UniProtKB-SubCell"/>
</dbReference>